<feature type="transmembrane region" description="Helical" evidence="4">
    <location>
        <begin position="632"/>
        <end position="653"/>
    </location>
</feature>
<evidence type="ECO:0000256" key="1">
    <source>
        <dbReference type="ARBA" id="ARBA00022737"/>
    </source>
</evidence>
<dbReference type="PROSITE" id="PS50297">
    <property type="entry name" value="ANK_REP_REGION"/>
    <property type="match status" value="3"/>
</dbReference>
<evidence type="ECO:0000313" key="5">
    <source>
        <dbReference type="EMBL" id="KAF7502385.1"/>
    </source>
</evidence>
<proteinExistence type="predicted"/>
<keyword evidence="4" id="KW-1133">Transmembrane helix</keyword>
<name>A0A8H7ABV5_9EURO</name>
<dbReference type="InterPro" id="IPR036770">
    <property type="entry name" value="Ankyrin_rpt-contain_sf"/>
</dbReference>
<dbReference type="OrthoDB" id="366390at2759"/>
<dbReference type="Gene3D" id="1.25.40.20">
    <property type="entry name" value="Ankyrin repeat-containing domain"/>
    <property type="match status" value="2"/>
</dbReference>
<dbReference type="AlphaFoldDB" id="A0A8H7ABV5"/>
<dbReference type="Proteomes" id="UP000606974">
    <property type="component" value="Unassembled WGS sequence"/>
</dbReference>
<keyword evidence="1" id="KW-0677">Repeat</keyword>
<dbReference type="SMART" id="SM00248">
    <property type="entry name" value="ANK"/>
    <property type="match status" value="6"/>
</dbReference>
<accession>A0A8H7ABV5</accession>
<evidence type="ECO:0000256" key="3">
    <source>
        <dbReference type="PROSITE-ProRule" id="PRU00023"/>
    </source>
</evidence>
<dbReference type="PANTHER" id="PTHR24198">
    <property type="entry name" value="ANKYRIN REPEAT AND PROTEIN KINASE DOMAIN-CONTAINING PROTEIN"/>
    <property type="match status" value="1"/>
</dbReference>
<evidence type="ECO:0000313" key="6">
    <source>
        <dbReference type="Proteomes" id="UP000606974"/>
    </source>
</evidence>
<comment type="caution">
    <text evidence="5">The sequence shown here is derived from an EMBL/GenBank/DDBJ whole genome shotgun (WGS) entry which is preliminary data.</text>
</comment>
<evidence type="ECO:0000256" key="2">
    <source>
        <dbReference type="ARBA" id="ARBA00023043"/>
    </source>
</evidence>
<dbReference type="EMBL" id="JAACFV010000260">
    <property type="protein sequence ID" value="KAF7502385.1"/>
    <property type="molecule type" value="Genomic_DNA"/>
</dbReference>
<evidence type="ECO:0008006" key="7">
    <source>
        <dbReference type="Google" id="ProtNLM"/>
    </source>
</evidence>
<keyword evidence="2 3" id="KW-0040">ANK repeat</keyword>
<organism evidence="5 6">
    <name type="scientific">Endocarpon pusillum</name>
    <dbReference type="NCBI Taxonomy" id="364733"/>
    <lineage>
        <taxon>Eukaryota</taxon>
        <taxon>Fungi</taxon>
        <taxon>Dikarya</taxon>
        <taxon>Ascomycota</taxon>
        <taxon>Pezizomycotina</taxon>
        <taxon>Eurotiomycetes</taxon>
        <taxon>Chaetothyriomycetidae</taxon>
        <taxon>Verrucariales</taxon>
        <taxon>Verrucariaceae</taxon>
        <taxon>Endocarpon</taxon>
    </lineage>
</organism>
<reference evidence="5" key="1">
    <citation type="submission" date="2020-02" db="EMBL/GenBank/DDBJ databases">
        <authorList>
            <person name="Palmer J.M."/>
        </authorList>
    </citation>
    <scope>NUCLEOTIDE SEQUENCE</scope>
    <source>
        <strain evidence="5">EPUS1.4</strain>
        <tissue evidence="5">Thallus</tissue>
    </source>
</reference>
<dbReference type="Pfam" id="PF12796">
    <property type="entry name" value="Ank_2"/>
    <property type="match status" value="2"/>
</dbReference>
<protein>
    <recommendedName>
        <fullName evidence="7">Fungal N-terminal domain-containing protein</fullName>
    </recommendedName>
</protein>
<feature type="repeat" description="ANK" evidence="3">
    <location>
        <begin position="332"/>
        <end position="365"/>
    </location>
</feature>
<evidence type="ECO:0000256" key="4">
    <source>
        <dbReference type="SAM" id="Phobius"/>
    </source>
</evidence>
<sequence>MTNSCECLYTTLKLISEAPKDLQHHITALQALQSTFVGIAALEKDARIAALITPEFKARLHACMIDLHAMERLAKSFHTQFEEGRTRRTWARIRWSSPDQRQKLKSQLSRIESYYTNFSLDLLLLNIQLSLPKHKHPSAQQKHIHPPDAPVQPSIRPLDRNFSSQSPYGYCSEHVSLRSSILGYIENNLFQFLLWLGPIAVQRRRPSLDYDAYESGNGYGIALAMASNCYHPFRLELAIYLMRNRNGPSLSYSIRWGLFWPRIIPWDAEIYDVVLRGDMDSMKREFSTGHSGPFDTLPDGGTLLHLAASQDRIGMVKLLLQEGARVNAMNNFGETPLHLAIALSNDYNISRVLVESGGDLHNRNADGKTPLHTFPSQVSEQILRCHGCLVDFSTRDHRGMSLLHYLAWSSKTSKETFRTYHERSGIDLRTVDVEGRSMLHLAAQRGNIPVIEYLLQGAKDFNINHRDSRGRTVSHYGVESKRAHDTLTTLISYGADIWARDCHGHLTLHHAAKLGNLPAVKALLAFGMVDELRVVDSFGNTPQKIAAHHQAHAVLTLLEQLESRREDLVGRVDWSAAEADSVIGKSLPNLAQKHYDALRIKPRQDHRQINRSFQASSQILERQNCRLSGLDVSFSVINCLALAVGIWILFVFLPR</sequence>
<feature type="repeat" description="ANK" evidence="3">
    <location>
        <begin position="434"/>
        <end position="466"/>
    </location>
</feature>
<keyword evidence="4" id="KW-0472">Membrane</keyword>
<dbReference type="SUPFAM" id="SSF48403">
    <property type="entry name" value="Ankyrin repeat"/>
    <property type="match status" value="1"/>
</dbReference>
<dbReference type="PANTHER" id="PTHR24198:SF165">
    <property type="entry name" value="ANKYRIN REPEAT-CONTAINING PROTEIN-RELATED"/>
    <property type="match status" value="1"/>
</dbReference>
<keyword evidence="6" id="KW-1185">Reference proteome</keyword>
<dbReference type="InterPro" id="IPR002110">
    <property type="entry name" value="Ankyrin_rpt"/>
</dbReference>
<feature type="repeat" description="ANK" evidence="3">
    <location>
        <begin position="299"/>
        <end position="331"/>
    </location>
</feature>
<gene>
    <name evidence="5" type="ORF">GJ744_005963</name>
</gene>
<dbReference type="PROSITE" id="PS50088">
    <property type="entry name" value="ANK_REPEAT"/>
    <property type="match status" value="3"/>
</dbReference>
<keyword evidence="4" id="KW-0812">Transmembrane</keyword>